<gene>
    <name evidence="2" type="ORF">MICPUCDRAFT_39141</name>
</gene>
<dbReference type="AlphaFoldDB" id="C1MPL1"/>
<dbReference type="Proteomes" id="UP000001876">
    <property type="component" value="Unassembled WGS sequence"/>
</dbReference>
<dbReference type="EMBL" id="GG663738">
    <property type="protein sequence ID" value="EEH57925.1"/>
    <property type="molecule type" value="Genomic_DNA"/>
</dbReference>
<protein>
    <submittedName>
        <fullName evidence="2">Predicted protein</fullName>
    </submittedName>
</protein>
<evidence type="ECO:0000313" key="2">
    <source>
        <dbReference type="EMBL" id="EEH57925.1"/>
    </source>
</evidence>
<accession>C1MPL1</accession>
<organism evidence="3">
    <name type="scientific">Micromonas pusilla (strain CCMP1545)</name>
    <name type="common">Picoplanktonic green alga</name>
    <dbReference type="NCBI Taxonomy" id="564608"/>
    <lineage>
        <taxon>Eukaryota</taxon>
        <taxon>Viridiplantae</taxon>
        <taxon>Chlorophyta</taxon>
        <taxon>Mamiellophyceae</taxon>
        <taxon>Mamiellales</taxon>
        <taxon>Mamiellaceae</taxon>
        <taxon>Micromonas</taxon>
    </lineage>
</organism>
<keyword evidence="3" id="KW-1185">Reference proteome</keyword>
<reference evidence="2 3" key="1">
    <citation type="journal article" date="2009" name="Science">
        <title>Green evolution and dynamic adaptations revealed by genomes of the marine picoeukaryotes Micromonas.</title>
        <authorList>
            <person name="Worden A.Z."/>
            <person name="Lee J.H."/>
            <person name="Mock T."/>
            <person name="Rouze P."/>
            <person name="Simmons M.P."/>
            <person name="Aerts A.L."/>
            <person name="Allen A.E."/>
            <person name="Cuvelier M.L."/>
            <person name="Derelle E."/>
            <person name="Everett M.V."/>
            <person name="Foulon E."/>
            <person name="Grimwood J."/>
            <person name="Gundlach H."/>
            <person name="Henrissat B."/>
            <person name="Napoli C."/>
            <person name="McDonald S.M."/>
            <person name="Parker M.S."/>
            <person name="Rombauts S."/>
            <person name="Salamov A."/>
            <person name="Von Dassow P."/>
            <person name="Badger J.H."/>
            <person name="Coutinho P.M."/>
            <person name="Demir E."/>
            <person name="Dubchak I."/>
            <person name="Gentemann C."/>
            <person name="Eikrem W."/>
            <person name="Gready J.E."/>
            <person name="John U."/>
            <person name="Lanier W."/>
            <person name="Lindquist E.A."/>
            <person name="Lucas S."/>
            <person name="Mayer K.F."/>
            <person name="Moreau H."/>
            <person name="Not F."/>
            <person name="Otillar R."/>
            <person name="Panaud O."/>
            <person name="Pangilinan J."/>
            <person name="Paulsen I."/>
            <person name="Piegu B."/>
            <person name="Poliakov A."/>
            <person name="Robbens S."/>
            <person name="Schmutz J."/>
            <person name="Toulza E."/>
            <person name="Wyss T."/>
            <person name="Zelensky A."/>
            <person name="Zhou K."/>
            <person name="Armbrust E.V."/>
            <person name="Bhattacharya D."/>
            <person name="Goodenough U.W."/>
            <person name="Van de Peer Y."/>
            <person name="Grigoriev I.V."/>
        </authorList>
    </citation>
    <scope>NUCLEOTIDE SEQUENCE [LARGE SCALE GENOMIC DNA]</scope>
    <source>
        <strain evidence="2 3">CCMP1545</strain>
    </source>
</reference>
<feature type="region of interest" description="Disordered" evidence="1">
    <location>
        <begin position="56"/>
        <end position="77"/>
    </location>
</feature>
<sequence length="250" mass="27193">MTRASVSVARCTPRVFLRGRRSMTSPRSTARARIARRVLAHGNRARGNRVDAVIDPDDVDGVPYEAPSKQPSDDLRGTGVVLPPITWASDAWRWGSAIGDAHDAAAVVRAALNASEDARKRWLVSMISTSPLPEQNYVPWEECKLVLALSWQLSGHRGAHACANGAGSWLDVMENLRRGYYEENNSVGGDVVLARDMGERLSEAGRGLIVDARRAASEATNGDEVWTHDAVRRATAAAVLLELEFLEVGI</sequence>
<dbReference type="RefSeq" id="XP_003057974.1">
    <property type="nucleotide sequence ID" value="XM_003057928.1"/>
</dbReference>
<evidence type="ECO:0000256" key="1">
    <source>
        <dbReference type="SAM" id="MobiDB-lite"/>
    </source>
</evidence>
<dbReference type="KEGG" id="mpp:MICPUCDRAFT_39141"/>
<proteinExistence type="predicted"/>
<evidence type="ECO:0000313" key="3">
    <source>
        <dbReference type="Proteomes" id="UP000001876"/>
    </source>
</evidence>
<name>C1MPL1_MICPC</name>
<dbReference type="GeneID" id="9683412"/>
<dbReference type="eggNOG" id="ENOG502SCCA">
    <property type="taxonomic scope" value="Eukaryota"/>
</dbReference>